<feature type="transmembrane region" description="Helical" evidence="1">
    <location>
        <begin position="55"/>
        <end position="78"/>
    </location>
</feature>
<accession>A0A1A9QE34</accession>
<dbReference type="Proteomes" id="UP000077623">
    <property type="component" value="Unassembled WGS sequence"/>
</dbReference>
<evidence type="ECO:0000256" key="1">
    <source>
        <dbReference type="SAM" id="Phobius"/>
    </source>
</evidence>
<dbReference type="EMBL" id="LWUJ01000011">
    <property type="protein sequence ID" value="OAL10261.1"/>
    <property type="molecule type" value="Genomic_DNA"/>
</dbReference>
<keyword evidence="3" id="KW-1185">Reference proteome</keyword>
<dbReference type="AlphaFoldDB" id="A0A1A9QE34"/>
<keyword evidence="1" id="KW-0812">Transmembrane</keyword>
<reference evidence="3" key="1">
    <citation type="submission" date="2016-04" db="EMBL/GenBank/DDBJ databases">
        <authorList>
            <person name="Quiroz-Castaneda R.E."/>
            <person name="Martinez-Ocampo F."/>
        </authorList>
    </citation>
    <scope>NUCLEOTIDE SEQUENCE [LARGE SCALE GENOMIC DNA]</scope>
    <source>
        <strain evidence="3">INIFAP01</strain>
    </source>
</reference>
<feature type="transmembrane region" description="Helical" evidence="1">
    <location>
        <begin position="90"/>
        <end position="110"/>
    </location>
</feature>
<proteinExistence type="predicted"/>
<protein>
    <submittedName>
        <fullName evidence="2">Uncharacterized protein</fullName>
    </submittedName>
</protein>
<keyword evidence="1" id="KW-0472">Membrane</keyword>
<organism evidence="2 3">
    <name type="scientific">Candidatus Mycoplasma haematobovis</name>
    <dbReference type="NCBI Taxonomy" id="432608"/>
    <lineage>
        <taxon>Bacteria</taxon>
        <taxon>Bacillati</taxon>
        <taxon>Mycoplasmatota</taxon>
        <taxon>Mollicutes</taxon>
        <taxon>Mycoplasmataceae</taxon>
        <taxon>Mycoplasma</taxon>
    </lineage>
</organism>
<name>A0A1A9QE34_9MOLU</name>
<comment type="caution">
    <text evidence="2">The sequence shown here is derived from an EMBL/GenBank/DDBJ whole genome shotgun (WGS) entry which is preliminary data.</text>
</comment>
<feature type="transmembrane region" description="Helical" evidence="1">
    <location>
        <begin position="28"/>
        <end position="49"/>
    </location>
</feature>
<gene>
    <name evidence="2" type="ORF">A6V39_02345</name>
</gene>
<keyword evidence="1" id="KW-1133">Transmembrane helix</keyword>
<evidence type="ECO:0000313" key="2">
    <source>
        <dbReference type="EMBL" id="OAL10261.1"/>
    </source>
</evidence>
<sequence length="286" mass="33873">MNKEWILINIKQNFLLEKYKTLTNLKKLGIAFSFSNIFTCTVFYLWFILHSNDTYVSAITYLLILQIIIHFYLAFLFLNWSLPYEGAKWIMWAWLTVIFVSPLGIVLLFMCKNPDLWNYPEETLTKETNKSLLHSFGNSCVDLSKNLTSSMEYLLKRFPNETQKLLDDLWNITPEEVTSLDNKSQFLLMALSEALRQNKKKNTFKDIVFNPHWYDHRHFDFALKDPRTEFMVVKHKYLLAFVVLDEFNNYQKILDGKKEIKGNLKFSPAKIICLHWGKGYKVYVNA</sequence>
<dbReference type="STRING" id="432608.A6V39_02345"/>
<dbReference type="RefSeq" id="WP_187150109.1">
    <property type="nucleotide sequence ID" value="NZ_LWUJ01000011.1"/>
</dbReference>
<evidence type="ECO:0000313" key="3">
    <source>
        <dbReference type="Proteomes" id="UP000077623"/>
    </source>
</evidence>